<evidence type="ECO:0000259" key="13">
    <source>
        <dbReference type="Pfam" id="PF11838"/>
    </source>
</evidence>
<feature type="domain" description="ERAP1-like C-terminal" evidence="13">
    <location>
        <begin position="534"/>
        <end position="849"/>
    </location>
</feature>
<dbReference type="EMBL" id="CZPT02001941">
    <property type="protein sequence ID" value="SCU72946.1"/>
    <property type="molecule type" value="Genomic_DNA"/>
</dbReference>
<name>A0A1G4IKR2_TRYEQ</name>
<dbReference type="GO" id="GO:0043171">
    <property type="term" value="P:peptide catabolic process"/>
    <property type="evidence" value="ECO:0007669"/>
    <property type="project" value="TreeGrafter"/>
</dbReference>
<evidence type="ECO:0000259" key="14">
    <source>
        <dbReference type="Pfam" id="PF17900"/>
    </source>
</evidence>
<dbReference type="PANTHER" id="PTHR11533">
    <property type="entry name" value="PROTEASE M1 ZINC METALLOPROTEASE"/>
    <property type="match status" value="1"/>
</dbReference>
<dbReference type="GeneID" id="92378470"/>
<dbReference type="InterPro" id="IPR014782">
    <property type="entry name" value="Peptidase_M1_dom"/>
</dbReference>
<dbReference type="FunFam" id="1.10.390.10:FF:000001">
    <property type="entry name" value="Aminopeptidase"/>
    <property type="match status" value="1"/>
</dbReference>
<dbReference type="SUPFAM" id="SSF63737">
    <property type="entry name" value="Leukotriene A4 hydrolase N-terminal domain"/>
    <property type="match status" value="1"/>
</dbReference>
<dbReference type="PRINTS" id="PR00756">
    <property type="entry name" value="ALADIPTASE"/>
</dbReference>
<dbReference type="VEuPathDB" id="TriTrypDB:TEOVI_000453000"/>
<keyword evidence="4 9" id="KW-0479">Metal-binding</keyword>
<feature type="domain" description="Aminopeptidase N-like N-terminal" evidence="14">
    <location>
        <begin position="15"/>
        <end position="199"/>
    </location>
</feature>
<dbReference type="InterPro" id="IPR042097">
    <property type="entry name" value="Aminopeptidase_N-like_N_sf"/>
</dbReference>
<evidence type="ECO:0000256" key="2">
    <source>
        <dbReference type="ARBA" id="ARBA00022438"/>
    </source>
</evidence>
<evidence type="ECO:0000259" key="12">
    <source>
        <dbReference type="Pfam" id="PF01433"/>
    </source>
</evidence>
<feature type="active site" description="Proton acceptor" evidence="8">
    <location>
        <position position="316"/>
    </location>
</feature>
<dbReference type="GO" id="GO:0042277">
    <property type="term" value="F:peptide binding"/>
    <property type="evidence" value="ECO:0007669"/>
    <property type="project" value="TreeGrafter"/>
</dbReference>
<sequence length="871" mass="98105">MSTIDRDTLPSDPTPHHYKVSIVPDFETFKFTGHVDIKITAEKPQQKITLNYSDLTFVKVRVTPGGSASETEELPAESISLDKTGMKATFSLRKAFQGEATLSIDYTGIINDKLAGFYRSKYTVNGKESYMGTTQFEAVDARQAIPCWDEPAVKAVFEIIITAPSHLMVLSNTPSYKKEVVDDKTRWFFEPTPKMSTYLLAWTIGVFECIEKRIQKVHKGAGGQTEETIIRVFTPEGKKSKASFALDVASKVLPLYEEFFGSNYVLPKVDLLAIPDFAAGAMENWGLITYRETALLCDAESSAAQRYYVALVVAHELAHQWFGNLVTMQWWKELWLNESFATYMEYRAVDKLFPEWRVFTQFVHDEVARAFQLDSMRSSHPVEVDVKYAKEIDDIFDAISYSKGGSIIRMAVNFIGEEAFQKGMSEYLKHFAYGNATTKDLWNFLGNAAGKPLAPILEYWTGRQGYPYLIVTSSPDKKTLNITQKRFLATGDVTADEDETVWKVPLLISTPEDGVQRYILEKRENPIPVKYNSWIKVNSEQSAFCRVHYQGNGLLEGLLPAIASKNLSDIDRFSIISDYHAFARAGYCSTVDVLRILSSYVDEDDYTVWCSVVGFEKEIRMLVSSQGRSAVDSLNAFCRNLYSNAMKRLGYAQKPGDDNRLTQLRSVLFDRLVTSEDKEAVAYACKLYAERQKVPIPSDLRYTVYATHVKLNGEPAFQEVKQLAEVTVDAMERTHYLRALASSEVDGVVSQLFQYSLSEKVRSQDVLAILGALASNAARVKAYAEELKQMWPRLGKELPGLILGRALKYLENGADAAVADEMEQFWSHLADEAKFGMTRSFQQGVEGLRNNAKWAARDVKTVVEFLSVAAL</sequence>
<dbReference type="Pfam" id="PF11838">
    <property type="entry name" value="ERAP1_C"/>
    <property type="match status" value="1"/>
</dbReference>
<dbReference type="InterPro" id="IPR034016">
    <property type="entry name" value="M1_APN-typ"/>
</dbReference>
<gene>
    <name evidence="15" type="ORF">TEOVI_000453000</name>
</gene>
<organism evidence="15 16">
    <name type="scientific">Trypanosoma equiperdum</name>
    <dbReference type="NCBI Taxonomy" id="5694"/>
    <lineage>
        <taxon>Eukaryota</taxon>
        <taxon>Discoba</taxon>
        <taxon>Euglenozoa</taxon>
        <taxon>Kinetoplastea</taxon>
        <taxon>Metakinetoplastina</taxon>
        <taxon>Trypanosomatida</taxon>
        <taxon>Trypanosomatidae</taxon>
        <taxon>Trypanosoma</taxon>
    </lineage>
</organism>
<evidence type="ECO:0000313" key="16">
    <source>
        <dbReference type="Proteomes" id="UP000195570"/>
    </source>
</evidence>
<dbReference type="Gene3D" id="2.60.40.1910">
    <property type="match status" value="1"/>
</dbReference>
<keyword evidence="2 11" id="KW-0031">Aminopeptidase</keyword>
<dbReference type="Gene3D" id="1.10.390.10">
    <property type="entry name" value="Neutral Protease Domain 2"/>
    <property type="match status" value="1"/>
</dbReference>
<dbReference type="InterPro" id="IPR045357">
    <property type="entry name" value="Aminopeptidase_N-like_N"/>
</dbReference>
<dbReference type="GO" id="GO:0070006">
    <property type="term" value="F:metalloaminopeptidase activity"/>
    <property type="evidence" value="ECO:0007669"/>
    <property type="project" value="TreeGrafter"/>
</dbReference>
<comment type="similarity">
    <text evidence="1 11">Belongs to the peptidase M1 family.</text>
</comment>
<evidence type="ECO:0000256" key="3">
    <source>
        <dbReference type="ARBA" id="ARBA00022670"/>
    </source>
</evidence>
<keyword evidence="5 11" id="KW-0378">Hydrolase</keyword>
<evidence type="ECO:0000256" key="4">
    <source>
        <dbReference type="ARBA" id="ARBA00022723"/>
    </source>
</evidence>
<dbReference type="RefSeq" id="XP_067083391.1">
    <property type="nucleotide sequence ID" value="XM_067227290.1"/>
</dbReference>
<feature type="binding site" evidence="9">
    <location>
        <position position="315"/>
    </location>
    <ligand>
        <name>Zn(2+)</name>
        <dbReference type="ChEBI" id="CHEBI:29105"/>
        <note>catalytic</note>
    </ligand>
</feature>
<dbReference type="CDD" id="cd09601">
    <property type="entry name" value="M1_APN-Q_like"/>
    <property type="match status" value="1"/>
</dbReference>
<accession>A0A1G4IKR2</accession>
<evidence type="ECO:0000256" key="9">
    <source>
        <dbReference type="PIRSR" id="PIRSR634016-3"/>
    </source>
</evidence>
<keyword evidence="6 9" id="KW-0862">Zinc</keyword>
<dbReference type="GO" id="GO:0016020">
    <property type="term" value="C:membrane"/>
    <property type="evidence" value="ECO:0007669"/>
    <property type="project" value="TreeGrafter"/>
</dbReference>
<evidence type="ECO:0000256" key="5">
    <source>
        <dbReference type="ARBA" id="ARBA00022801"/>
    </source>
</evidence>
<evidence type="ECO:0000256" key="8">
    <source>
        <dbReference type="PIRSR" id="PIRSR634016-1"/>
    </source>
</evidence>
<dbReference type="Pfam" id="PF01433">
    <property type="entry name" value="Peptidase_M1"/>
    <property type="match status" value="1"/>
</dbReference>
<dbReference type="Gene3D" id="1.25.50.20">
    <property type="match status" value="1"/>
</dbReference>
<dbReference type="AlphaFoldDB" id="A0A1G4IKR2"/>
<dbReference type="Gene3D" id="2.60.40.1730">
    <property type="entry name" value="tricorn interacting facor f3 domain"/>
    <property type="match status" value="1"/>
</dbReference>
<evidence type="ECO:0000256" key="11">
    <source>
        <dbReference type="RuleBase" id="RU364040"/>
    </source>
</evidence>
<dbReference type="InterPro" id="IPR001930">
    <property type="entry name" value="Peptidase_M1"/>
</dbReference>
<dbReference type="PANTHER" id="PTHR11533:SF174">
    <property type="entry name" value="PUROMYCIN-SENSITIVE AMINOPEPTIDASE-RELATED"/>
    <property type="match status" value="1"/>
</dbReference>
<dbReference type="InterPro" id="IPR027268">
    <property type="entry name" value="Peptidase_M4/M1_CTD_sf"/>
</dbReference>
<protein>
    <recommendedName>
        <fullName evidence="11">Aminopeptidase</fullName>
        <ecNumber evidence="11">3.4.11.-</ecNumber>
    </recommendedName>
</protein>
<keyword evidence="16" id="KW-1185">Reference proteome</keyword>
<feature type="domain" description="Peptidase M1 membrane alanine aminopeptidase" evidence="12">
    <location>
        <begin position="244"/>
        <end position="460"/>
    </location>
</feature>
<dbReference type="GO" id="GO:0005615">
    <property type="term" value="C:extracellular space"/>
    <property type="evidence" value="ECO:0007669"/>
    <property type="project" value="TreeGrafter"/>
</dbReference>
<evidence type="ECO:0000256" key="10">
    <source>
        <dbReference type="PIRSR" id="PIRSR634016-4"/>
    </source>
</evidence>
<dbReference type="InterPro" id="IPR024571">
    <property type="entry name" value="ERAP1-like_C_dom"/>
</dbReference>
<dbReference type="GO" id="GO:0005737">
    <property type="term" value="C:cytoplasm"/>
    <property type="evidence" value="ECO:0007669"/>
    <property type="project" value="TreeGrafter"/>
</dbReference>
<reference evidence="15" key="1">
    <citation type="submission" date="2016-09" db="EMBL/GenBank/DDBJ databases">
        <authorList>
            <person name="Hebert L."/>
            <person name="Moumen B."/>
        </authorList>
    </citation>
    <scope>NUCLEOTIDE SEQUENCE [LARGE SCALE GENOMIC DNA]</scope>
    <source>
        <strain evidence="15">OVI</strain>
    </source>
</reference>
<feature type="binding site" evidence="9">
    <location>
        <position position="319"/>
    </location>
    <ligand>
        <name>Zn(2+)</name>
        <dbReference type="ChEBI" id="CHEBI:29105"/>
        <note>catalytic</note>
    </ligand>
</feature>
<dbReference type="Proteomes" id="UP000195570">
    <property type="component" value="Unassembled WGS sequence"/>
</dbReference>
<keyword evidence="3 11" id="KW-0645">Protease</keyword>
<feature type="site" description="Transition state stabilizer" evidence="10">
    <location>
        <position position="401"/>
    </location>
</feature>
<feature type="binding site" evidence="9">
    <location>
        <position position="338"/>
    </location>
    <ligand>
        <name>Zn(2+)</name>
        <dbReference type="ChEBI" id="CHEBI:29105"/>
        <note>catalytic</note>
    </ligand>
</feature>
<evidence type="ECO:0000313" key="15">
    <source>
        <dbReference type="EMBL" id="SCU72946.1"/>
    </source>
</evidence>
<dbReference type="InterPro" id="IPR050344">
    <property type="entry name" value="Peptidase_M1_aminopeptidases"/>
</dbReference>
<evidence type="ECO:0000256" key="6">
    <source>
        <dbReference type="ARBA" id="ARBA00022833"/>
    </source>
</evidence>
<proteinExistence type="inferred from homology"/>
<dbReference type="Pfam" id="PF17900">
    <property type="entry name" value="Peptidase_M1_N"/>
    <property type="match status" value="1"/>
</dbReference>
<dbReference type="GO" id="GO:0006508">
    <property type="term" value="P:proteolysis"/>
    <property type="evidence" value="ECO:0007669"/>
    <property type="project" value="UniProtKB-KW"/>
</dbReference>
<evidence type="ECO:0000256" key="1">
    <source>
        <dbReference type="ARBA" id="ARBA00010136"/>
    </source>
</evidence>
<dbReference type="GO" id="GO:0008270">
    <property type="term" value="F:zinc ion binding"/>
    <property type="evidence" value="ECO:0007669"/>
    <property type="project" value="UniProtKB-UniRule"/>
</dbReference>
<dbReference type="SUPFAM" id="SSF55486">
    <property type="entry name" value="Metalloproteases ('zincins'), catalytic domain"/>
    <property type="match status" value="1"/>
</dbReference>
<comment type="caution">
    <text evidence="15">The sequence shown here is derived from an EMBL/GenBank/DDBJ whole genome shotgun (WGS) entry which is preliminary data.</text>
</comment>
<dbReference type="EC" id="3.4.11.-" evidence="11"/>
<evidence type="ECO:0000256" key="7">
    <source>
        <dbReference type="ARBA" id="ARBA00023049"/>
    </source>
</evidence>
<comment type="cofactor">
    <cofactor evidence="9 11">
        <name>Zn(2+)</name>
        <dbReference type="ChEBI" id="CHEBI:29105"/>
    </cofactor>
    <text evidence="9 11">Binds 1 zinc ion per subunit.</text>
</comment>
<keyword evidence="7 11" id="KW-0482">Metalloprotease</keyword>